<dbReference type="Proteomes" id="UP000015100">
    <property type="component" value="Unassembled WGS sequence"/>
</dbReference>
<dbReference type="HOGENOM" id="CLU_868835_0_0_1"/>
<sequence>MEVWLPKFEAEIKAGYNAEGFCAEEDKEETAGAKDTNKKAPREERADSRGNQKPITDKEESTKDVGISFTPKLGFQVKFIALQGEGALRSIIPQFGKFEPDFLKHMWDIHTWCASTSVFDKLISHQMESPSKKGVQPKDGSNINMQDELYYSEYKGLSLGMDVPEVAFKWKEVEVVKNVTTEIIIKGKKELQTKQQKTKEKKQFWYLKSYKPEWEPTRPGRVTDVKEEPMDTFRGRLGGCKLTTFDEKKNEMVTFIGCMSTDPYIRSVTKCAMTEVDLGPEDPLVLAMIGCQDYKVYEKKDWIDFPKSKSDWSSLPAWEP</sequence>
<organism evidence="2 3">
    <name type="scientific">Dactylellina haptotyla (strain CBS 200.50)</name>
    <name type="common">Nematode-trapping fungus</name>
    <name type="synonym">Monacrosporium haptotylum</name>
    <dbReference type="NCBI Taxonomy" id="1284197"/>
    <lineage>
        <taxon>Eukaryota</taxon>
        <taxon>Fungi</taxon>
        <taxon>Dikarya</taxon>
        <taxon>Ascomycota</taxon>
        <taxon>Pezizomycotina</taxon>
        <taxon>Orbiliomycetes</taxon>
        <taxon>Orbiliales</taxon>
        <taxon>Orbiliaceae</taxon>
        <taxon>Dactylellina</taxon>
    </lineage>
</organism>
<gene>
    <name evidence="2" type="ORF">H072_245</name>
</gene>
<comment type="caution">
    <text evidence="2">The sequence shown here is derived from an EMBL/GenBank/DDBJ whole genome shotgun (WGS) entry which is preliminary data.</text>
</comment>
<feature type="region of interest" description="Disordered" evidence="1">
    <location>
        <begin position="23"/>
        <end position="63"/>
    </location>
</feature>
<evidence type="ECO:0000313" key="3">
    <source>
        <dbReference type="Proteomes" id="UP000015100"/>
    </source>
</evidence>
<dbReference type="EMBL" id="AQGS01000003">
    <property type="protein sequence ID" value="EPS45793.1"/>
    <property type="molecule type" value="Genomic_DNA"/>
</dbReference>
<evidence type="ECO:0000313" key="2">
    <source>
        <dbReference type="EMBL" id="EPS45793.1"/>
    </source>
</evidence>
<reference evidence="3" key="2">
    <citation type="submission" date="2013-04" db="EMBL/GenBank/DDBJ databases">
        <title>Genomic mechanisms accounting for the adaptation to parasitism in nematode-trapping fungi.</title>
        <authorList>
            <person name="Ahren D.G."/>
        </authorList>
    </citation>
    <scope>NUCLEOTIDE SEQUENCE [LARGE SCALE GENOMIC DNA]</scope>
    <source>
        <strain evidence="3">CBS 200.50</strain>
    </source>
</reference>
<reference evidence="2 3" key="1">
    <citation type="journal article" date="2013" name="PLoS Genet.">
        <title>Genomic mechanisms accounting for the adaptation to parasitism in nematode-trapping fungi.</title>
        <authorList>
            <person name="Meerupati T."/>
            <person name="Andersson K.M."/>
            <person name="Friman E."/>
            <person name="Kumar D."/>
            <person name="Tunlid A."/>
            <person name="Ahren D."/>
        </authorList>
    </citation>
    <scope>NUCLEOTIDE SEQUENCE [LARGE SCALE GENOMIC DNA]</scope>
    <source>
        <strain evidence="2 3">CBS 200.50</strain>
    </source>
</reference>
<proteinExistence type="predicted"/>
<dbReference type="AlphaFoldDB" id="S8C221"/>
<protein>
    <submittedName>
        <fullName evidence="2">Uncharacterized protein</fullName>
    </submittedName>
</protein>
<accession>S8C221</accession>
<evidence type="ECO:0000256" key="1">
    <source>
        <dbReference type="SAM" id="MobiDB-lite"/>
    </source>
</evidence>
<feature type="compositionally biased region" description="Basic and acidic residues" evidence="1">
    <location>
        <begin position="29"/>
        <end position="63"/>
    </location>
</feature>
<keyword evidence="3" id="KW-1185">Reference proteome</keyword>
<name>S8C221_DACHA</name>